<feature type="domain" description="CheW-like" evidence="1">
    <location>
        <begin position="11"/>
        <end position="151"/>
    </location>
</feature>
<protein>
    <submittedName>
        <fullName evidence="2">Chemotaxis protein CheV</fullName>
    </submittedName>
</protein>
<proteinExistence type="predicted"/>
<dbReference type="GO" id="GO:0006935">
    <property type="term" value="P:chemotaxis"/>
    <property type="evidence" value="ECO:0007669"/>
    <property type="project" value="InterPro"/>
</dbReference>
<reference evidence="2 3" key="1">
    <citation type="submission" date="2015-09" db="EMBL/GenBank/DDBJ databases">
        <title>Genome sequence of Oxobacter pfennigii DSM 3222.</title>
        <authorList>
            <person name="Poehlein A."/>
            <person name="Bengelsdorf F.R."/>
            <person name="Schiel-Bengelsdorf B."/>
            <person name="Duerre P."/>
            <person name="Daniel R."/>
        </authorList>
    </citation>
    <scope>NUCLEOTIDE SEQUENCE [LARGE SCALE GENOMIC DNA]</scope>
    <source>
        <strain evidence="2 3">DSM 3222</strain>
    </source>
</reference>
<dbReference type="PANTHER" id="PTHR47233">
    <property type="entry name" value="CHEMOTAXIS PROTEIN CHEV"/>
    <property type="match status" value="1"/>
</dbReference>
<dbReference type="InterPro" id="IPR036061">
    <property type="entry name" value="CheW-like_dom_sf"/>
</dbReference>
<dbReference type="PROSITE" id="PS50851">
    <property type="entry name" value="CHEW"/>
    <property type="match status" value="1"/>
</dbReference>
<name>A0A0N8NT14_9CLOT</name>
<dbReference type="RefSeq" id="WP_054875994.1">
    <property type="nucleotide sequence ID" value="NZ_LKET01000039.1"/>
</dbReference>
<comment type="caution">
    <text evidence="2">The sequence shown here is derived from an EMBL/GenBank/DDBJ whole genome shotgun (WGS) entry which is preliminary data.</text>
</comment>
<dbReference type="SUPFAM" id="SSF50341">
    <property type="entry name" value="CheW-like"/>
    <property type="match status" value="1"/>
</dbReference>
<dbReference type="EMBL" id="LKET01000039">
    <property type="protein sequence ID" value="KPU43560.1"/>
    <property type="molecule type" value="Genomic_DNA"/>
</dbReference>
<sequence length="156" mass="17478">MSFLGNTKNNEVQILEFALDDNRYGIVVSIVSELLQYRAVQPMPRAPVYVEGIISPRNELMPVVDLAAYLKHGKSKQQELDIFIIAEILGKRTAFHVHKVIGMHLIPQDAIKKPDSSVFGDDYGIISGISIIEDKVVSILDFNKIISSIDSYSFEK</sequence>
<dbReference type="Proteomes" id="UP000050326">
    <property type="component" value="Unassembled WGS sequence"/>
</dbReference>
<gene>
    <name evidence="2" type="primary">cheV</name>
    <name evidence="2" type="ORF">OXPF_30010</name>
</gene>
<keyword evidence="3" id="KW-1185">Reference proteome</keyword>
<evidence type="ECO:0000313" key="2">
    <source>
        <dbReference type="EMBL" id="KPU43560.1"/>
    </source>
</evidence>
<evidence type="ECO:0000259" key="1">
    <source>
        <dbReference type="PROSITE" id="PS50851"/>
    </source>
</evidence>
<organism evidence="2 3">
    <name type="scientific">Oxobacter pfennigii</name>
    <dbReference type="NCBI Taxonomy" id="36849"/>
    <lineage>
        <taxon>Bacteria</taxon>
        <taxon>Bacillati</taxon>
        <taxon>Bacillota</taxon>
        <taxon>Clostridia</taxon>
        <taxon>Eubacteriales</taxon>
        <taxon>Clostridiaceae</taxon>
        <taxon>Oxobacter</taxon>
    </lineage>
</organism>
<dbReference type="PANTHER" id="PTHR47233:SF3">
    <property type="entry name" value="CHEMOTAXIS PROTEIN CHEV"/>
    <property type="match status" value="1"/>
</dbReference>
<dbReference type="GO" id="GO:0007165">
    <property type="term" value="P:signal transduction"/>
    <property type="evidence" value="ECO:0007669"/>
    <property type="project" value="InterPro"/>
</dbReference>
<dbReference type="Gene3D" id="2.30.30.40">
    <property type="entry name" value="SH3 Domains"/>
    <property type="match status" value="1"/>
</dbReference>
<evidence type="ECO:0000313" key="3">
    <source>
        <dbReference type="Proteomes" id="UP000050326"/>
    </source>
</evidence>
<accession>A0A0N8NT14</accession>
<dbReference type="STRING" id="36849.OXPF_30010"/>
<dbReference type="OrthoDB" id="9794382at2"/>
<dbReference type="Gene3D" id="2.40.50.180">
    <property type="entry name" value="CheA-289, Domain 4"/>
    <property type="match status" value="1"/>
</dbReference>
<dbReference type="AlphaFoldDB" id="A0A0N8NT14"/>
<dbReference type="SMART" id="SM00260">
    <property type="entry name" value="CheW"/>
    <property type="match status" value="1"/>
</dbReference>
<dbReference type="InterPro" id="IPR002545">
    <property type="entry name" value="CheW-lke_dom"/>
</dbReference>
<dbReference type="Pfam" id="PF01584">
    <property type="entry name" value="CheW"/>
    <property type="match status" value="1"/>
</dbReference>